<accession>A0A0C3JLV4</accession>
<proteinExistence type="predicted"/>
<name>A0A0C3JLV4_PISTI</name>
<evidence type="ECO:0000313" key="4">
    <source>
        <dbReference type="Proteomes" id="UP000054217"/>
    </source>
</evidence>
<protein>
    <submittedName>
        <fullName evidence="3">Uncharacterized protein</fullName>
    </submittedName>
</protein>
<organism evidence="3 4">
    <name type="scientific">Pisolithus tinctorius Marx 270</name>
    <dbReference type="NCBI Taxonomy" id="870435"/>
    <lineage>
        <taxon>Eukaryota</taxon>
        <taxon>Fungi</taxon>
        <taxon>Dikarya</taxon>
        <taxon>Basidiomycota</taxon>
        <taxon>Agaricomycotina</taxon>
        <taxon>Agaricomycetes</taxon>
        <taxon>Agaricomycetidae</taxon>
        <taxon>Boletales</taxon>
        <taxon>Sclerodermatineae</taxon>
        <taxon>Pisolithaceae</taxon>
        <taxon>Pisolithus</taxon>
    </lineage>
</organism>
<dbReference type="Proteomes" id="UP000054217">
    <property type="component" value="Unassembled WGS sequence"/>
</dbReference>
<dbReference type="HOGENOM" id="CLU_1283728_0_0_1"/>
<keyword evidence="2" id="KW-0472">Membrane</keyword>
<keyword evidence="2" id="KW-1133">Transmembrane helix</keyword>
<feature type="compositionally biased region" description="Polar residues" evidence="1">
    <location>
        <begin position="111"/>
        <end position="125"/>
    </location>
</feature>
<dbReference type="InParanoid" id="A0A0C3JLV4"/>
<dbReference type="AlphaFoldDB" id="A0A0C3JLV4"/>
<reference evidence="4" key="2">
    <citation type="submission" date="2015-01" db="EMBL/GenBank/DDBJ databases">
        <title>Evolutionary Origins and Diversification of the Mycorrhizal Mutualists.</title>
        <authorList>
            <consortium name="DOE Joint Genome Institute"/>
            <consortium name="Mycorrhizal Genomics Consortium"/>
            <person name="Kohler A."/>
            <person name="Kuo A."/>
            <person name="Nagy L.G."/>
            <person name="Floudas D."/>
            <person name="Copeland A."/>
            <person name="Barry K.W."/>
            <person name="Cichocki N."/>
            <person name="Veneault-Fourrey C."/>
            <person name="LaButti K."/>
            <person name="Lindquist E.A."/>
            <person name="Lipzen A."/>
            <person name="Lundell T."/>
            <person name="Morin E."/>
            <person name="Murat C."/>
            <person name="Riley R."/>
            <person name="Ohm R."/>
            <person name="Sun H."/>
            <person name="Tunlid A."/>
            <person name="Henrissat B."/>
            <person name="Grigoriev I.V."/>
            <person name="Hibbett D.S."/>
            <person name="Martin F."/>
        </authorList>
    </citation>
    <scope>NUCLEOTIDE SEQUENCE [LARGE SCALE GENOMIC DNA]</scope>
    <source>
        <strain evidence="4">Marx 270</strain>
    </source>
</reference>
<gene>
    <name evidence="3" type="ORF">M404DRAFT_848583</name>
</gene>
<keyword evidence="4" id="KW-1185">Reference proteome</keyword>
<reference evidence="3 4" key="1">
    <citation type="submission" date="2014-04" db="EMBL/GenBank/DDBJ databases">
        <authorList>
            <consortium name="DOE Joint Genome Institute"/>
            <person name="Kuo A."/>
            <person name="Kohler A."/>
            <person name="Costa M.D."/>
            <person name="Nagy L.G."/>
            <person name="Floudas D."/>
            <person name="Copeland A."/>
            <person name="Barry K.W."/>
            <person name="Cichocki N."/>
            <person name="Veneault-Fourrey C."/>
            <person name="LaButti K."/>
            <person name="Lindquist E.A."/>
            <person name="Lipzen A."/>
            <person name="Lundell T."/>
            <person name="Morin E."/>
            <person name="Murat C."/>
            <person name="Sun H."/>
            <person name="Tunlid A."/>
            <person name="Henrissat B."/>
            <person name="Grigoriev I.V."/>
            <person name="Hibbett D.S."/>
            <person name="Martin F."/>
            <person name="Nordberg H.P."/>
            <person name="Cantor M.N."/>
            <person name="Hua S.X."/>
        </authorList>
    </citation>
    <scope>NUCLEOTIDE SEQUENCE [LARGE SCALE GENOMIC DNA]</scope>
    <source>
        <strain evidence="3 4">Marx 270</strain>
    </source>
</reference>
<keyword evidence="2" id="KW-0812">Transmembrane</keyword>
<evidence type="ECO:0000313" key="3">
    <source>
        <dbReference type="EMBL" id="KIN98546.1"/>
    </source>
</evidence>
<dbReference type="EMBL" id="KN832014">
    <property type="protein sequence ID" value="KIN98546.1"/>
    <property type="molecule type" value="Genomic_DNA"/>
</dbReference>
<feature type="transmembrane region" description="Helical" evidence="2">
    <location>
        <begin position="25"/>
        <end position="43"/>
    </location>
</feature>
<evidence type="ECO:0000256" key="1">
    <source>
        <dbReference type="SAM" id="MobiDB-lite"/>
    </source>
</evidence>
<feature type="region of interest" description="Disordered" evidence="1">
    <location>
        <begin position="82"/>
        <end position="149"/>
    </location>
</feature>
<evidence type="ECO:0000256" key="2">
    <source>
        <dbReference type="SAM" id="Phobius"/>
    </source>
</evidence>
<feature type="compositionally biased region" description="Polar residues" evidence="1">
    <location>
        <begin position="82"/>
        <end position="99"/>
    </location>
</feature>
<sequence length="215" mass="23444">MHCLSAWLNSRTGCPFTHSDSHGSWILADWAPVALCLLFYWMVTLGSSCVRKFIYLQVQVEEALKVACRPHSKALCRWSPQSTARAEETSIPNPSTMVDTNPFDPEGLEHNNGSQSAASAEETSIPNPPTVPNETNLPDPEGPEHHDNPAISALANALHHPTPPVNSAPMDEQIILPALVLDASGDEIRESFGVERRYPLQLSHPLAETGLISVL</sequence>